<organism evidence="1 2">
    <name type="scientific">Lujinxingia litoralis</name>
    <dbReference type="NCBI Taxonomy" id="2211119"/>
    <lineage>
        <taxon>Bacteria</taxon>
        <taxon>Deltaproteobacteria</taxon>
        <taxon>Bradymonadales</taxon>
        <taxon>Lujinxingiaceae</taxon>
        <taxon>Lujinxingia</taxon>
    </lineage>
</organism>
<protein>
    <submittedName>
        <fullName evidence="1">Uncharacterized protein</fullName>
    </submittedName>
</protein>
<proteinExistence type="predicted"/>
<accession>A0A328CAU8</accession>
<keyword evidence="2" id="KW-1185">Reference proteome</keyword>
<reference evidence="1 2" key="1">
    <citation type="submission" date="2018-05" db="EMBL/GenBank/DDBJ databases">
        <title>Lujinxingia marina gen. nov. sp. nov., a new facultative anaerobic member of the class Deltaproteobacteria, and proposal of Lujinxingaceae fam. nov.</title>
        <authorList>
            <person name="Li C.-M."/>
        </authorList>
    </citation>
    <scope>NUCLEOTIDE SEQUENCE [LARGE SCALE GENOMIC DNA]</scope>
    <source>
        <strain evidence="1 2">B210</strain>
    </source>
</reference>
<dbReference type="EMBL" id="QHKO01000001">
    <property type="protein sequence ID" value="RAL24954.1"/>
    <property type="molecule type" value="Genomic_DNA"/>
</dbReference>
<gene>
    <name evidence="1" type="ORF">DL240_01725</name>
</gene>
<name>A0A328CAU8_9DELT</name>
<evidence type="ECO:0000313" key="1">
    <source>
        <dbReference type="EMBL" id="RAL24954.1"/>
    </source>
</evidence>
<sequence>MAQDLLVVNHGLALMLCEDAAILEETLRAIEPLDLHIRRLGDLALLVPADEIEGVLETLHAQGTFPRVVGQFPSSTPGEVQ</sequence>
<dbReference type="AlphaFoldDB" id="A0A328CAU8"/>
<comment type="caution">
    <text evidence="1">The sequence shown here is derived from an EMBL/GenBank/DDBJ whole genome shotgun (WGS) entry which is preliminary data.</text>
</comment>
<dbReference type="Proteomes" id="UP000249169">
    <property type="component" value="Unassembled WGS sequence"/>
</dbReference>
<evidence type="ECO:0000313" key="2">
    <source>
        <dbReference type="Proteomes" id="UP000249169"/>
    </source>
</evidence>